<evidence type="ECO:0000313" key="2">
    <source>
        <dbReference type="EMBL" id="TCP42391.1"/>
    </source>
</evidence>
<keyword evidence="1" id="KW-0472">Membrane</keyword>
<dbReference type="RefSeq" id="WP_132461520.1">
    <property type="nucleotide sequence ID" value="NZ_SLXP01000003.1"/>
</dbReference>
<dbReference type="EMBL" id="SLXP01000003">
    <property type="protein sequence ID" value="TCP42391.1"/>
    <property type="molecule type" value="Genomic_DNA"/>
</dbReference>
<dbReference type="AlphaFoldDB" id="A0A4R2Q6K0"/>
<dbReference type="OrthoDB" id="7173339at2"/>
<feature type="transmembrane region" description="Helical" evidence="1">
    <location>
        <begin position="27"/>
        <end position="44"/>
    </location>
</feature>
<organism evidence="2 3">
    <name type="scientific">Rhodovulum marinum</name>
    <dbReference type="NCBI Taxonomy" id="320662"/>
    <lineage>
        <taxon>Bacteria</taxon>
        <taxon>Pseudomonadati</taxon>
        <taxon>Pseudomonadota</taxon>
        <taxon>Alphaproteobacteria</taxon>
        <taxon>Rhodobacterales</taxon>
        <taxon>Paracoccaceae</taxon>
        <taxon>Rhodovulum</taxon>
    </lineage>
</organism>
<comment type="caution">
    <text evidence="2">The sequence shown here is derived from an EMBL/GenBank/DDBJ whole genome shotgun (WGS) entry which is preliminary data.</text>
</comment>
<reference evidence="2 3" key="1">
    <citation type="submission" date="2019-03" db="EMBL/GenBank/DDBJ databases">
        <title>Genomic Encyclopedia of Type Strains, Phase IV (KMG-IV): sequencing the most valuable type-strain genomes for metagenomic binning, comparative biology and taxonomic classification.</title>
        <authorList>
            <person name="Goeker M."/>
        </authorList>
    </citation>
    <scope>NUCLEOTIDE SEQUENCE [LARGE SCALE GENOMIC DNA]</scope>
    <source>
        <strain evidence="2 3">DSM 18063</strain>
    </source>
</reference>
<gene>
    <name evidence="2" type="ORF">EV662_103299</name>
</gene>
<evidence type="ECO:0008006" key="4">
    <source>
        <dbReference type="Google" id="ProtNLM"/>
    </source>
</evidence>
<keyword evidence="1" id="KW-0812">Transmembrane</keyword>
<keyword evidence="1" id="KW-1133">Transmembrane helix</keyword>
<protein>
    <recommendedName>
        <fullName evidence="4">Tetratricopeptide repeat-like domain-containing protein</fullName>
    </recommendedName>
</protein>
<proteinExistence type="predicted"/>
<evidence type="ECO:0000313" key="3">
    <source>
        <dbReference type="Proteomes" id="UP000294835"/>
    </source>
</evidence>
<evidence type="ECO:0000256" key="1">
    <source>
        <dbReference type="SAM" id="Phobius"/>
    </source>
</evidence>
<dbReference type="Proteomes" id="UP000294835">
    <property type="component" value="Unassembled WGS sequence"/>
</dbReference>
<accession>A0A4R2Q6K0</accession>
<sequence length="217" mass="22621">MSNPDSFIEEVTEEVRRDRLFAWMRRYGWIAVLAVLVLVGGASWREWRIAREEAAAQALGDGILAALEAPDAAARVGALEALPVEGEARALVTLLAAGETGEGAGAAEAAAALRAMADDASLPLHYTQLAALKLVMIEGRDADPAARLETLAPLAEPGRPYRPLALEQMALAQIDAGNTEAALGHLVALVEDAGSSAGLRQRASQLIVALGGVPDEG</sequence>
<keyword evidence="3" id="KW-1185">Reference proteome</keyword>
<name>A0A4R2Q6K0_9RHOB</name>